<reference evidence="6" key="1">
    <citation type="submission" date="2014-09" db="EMBL/GenBank/DDBJ databases">
        <title>Genome sequence of the luminous mushroom Mycena chlorophos for searching fungal bioluminescence genes.</title>
        <authorList>
            <person name="Tanaka Y."/>
            <person name="Kasuga D."/>
            <person name="Oba Y."/>
            <person name="Hase S."/>
            <person name="Sato K."/>
            <person name="Oba Y."/>
            <person name="Sakakibara Y."/>
        </authorList>
    </citation>
    <scope>NUCLEOTIDE SEQUENCE</scope>
</reference>
<dbReference type="InterPro" id="IPR051356">
    <property type="entry name" value="SOX/SOX-like_TF"/>
</dbReference>
<feature type="DNA-binding region" description="HMG box" evidence="3">
    <location>
        <begin position="62"/>
        <end position="131"/>
    </location>
</feature>
<evidence type="ECO:0000259" key="5">
    <source>
        <dbReference type="PROSITE" id="PS50118"/>
    </source>
</evidence>
<dbReference type="PANTHER" id="PTHR45789:SF2">
    <property type="entry name" value="FI18025P1"/>
    <property type="match status" value="1"/>
</dbReference>
<evidence type="ECO:0000313" key="6">
    <source>
        <dbReference type="EMBL" id="GAT43622.1"/>
    </source>
</evidence>
<keyword evidence="7" id="KW-1185">Reference proteome</keyword>
<organism evidence="6 7">
    <name type="scientific">Mycena chlorophos</name>
    <name type="common">Agaric fungus</name>
    <name type="synonym">Agaricus chlorophos</name>
    <dbReference type="NCBI Taxonomy" id="658473"/>
    <lineage>
        <taxon>Eukaryota</taxon>
        <taxon>Fungi</taxon>
        <taxon>Dikarya</taxon>
        <taxon>Basidiomycota</taxon>
        <taxon>Agaricomycotina</taxon>
        <taxon>Agaricomycetes</taxon>
        <taxon>Agaricomycetidae</taxon>
        <taxon>Agaricales</taxon>
        <taxon>Marasmiineae</taxon>
        <taxon>Mycenaceae</taxon>
        <taxon>Mycena</taxon>
    </lineage>
</organism>
<name>A0ABQ0KXI1_MYCCL</name>
<gene>
    <name evidence="6" type="ORF">MCHLO_01293</name>
</gene>
<feature type="region of interest" description="Disordered" evidence="4">
    <location>
        <begin position="112"/>
        <end position="223"/>
    </location>
</feature>
<evidence type="ECO:0000256" key="2">
    <source>
        <dbReference type="ARBA" id="ARBA00023242"/>
    </source>
</evidence>
<feature type="compositionally biased region" description="Basic and acidic residues" evidence="4">
    <location>
        <begin position="119"/>
        <end position="128"/>
    </location>
</feature>
<evidence type="ECO:0000256" key="4">
    <source>
        <dbReference type="SAM" id="MobiDB-lite"/>
    </source>
</evidence>
<keyword evidence="1 3" id="KW-0238">DNA-binding</keyword>
<keyword evidence="2 3" id="KW-0539">Nucleus</keyword>
<dbReference type="PANTHER" id="PTHR45789">
    <property type="entry name" value="FI18025P1"/>
    <property type="match status" value="1"/>
</dbReference>
<evidence type="ECO:0000313" key="7">
    <source>
        <dbReference type="Proteomes" id="UP000815677"/>
    </source>
</evidence>
<sequence>MPSRNSSNRRSTSNRGSITQIKREDDLWDALSLSPPSNDSDLDVELPTSRPRAAGRSSAQHIPRPPNQFICYRSHWWNENKHSAEVVRDHRQVSRLAGIAWKALPDSEKAKFAQQAEIAKQKHADKYPQYHYRPTGRASGSGKSKKRKATVDTDDEDDNDEWVPSSAKRRRVQRERVRSIVPKCESPSPPPPLSLPTPPTLAEDAPTPDLAPDTCSETSEPRVKLEEDAPVALVDVDEDDDGFVLTADIPPLDLYAGSVSSSKKTSVVLACDNPPALQYTVTPQFFKAETSSEARDAFLWCNSGYTNEVHLVDELDSDDDAYHVPEFSSDVQFTNPFAIPFDAEFDDMGGFHANGPL</sequence>
<dbReference type="Proteomes" id="UP000815677">
    <property type="component" value="Unassembled WGS sequence"/>
</dbReference>
<evidence type="ECO:0000256" key="3">
    <source>
        <dbReference type="PROSITE-ProRule" id="PRU00267"/>
    </source>
</evidence>
<dbReference type="PROSITE" id="PS50118">
    <property type="entry name" value="HMG_BOX_2"/>
    <property type="match status" value="1"/>
</dbReference>
<dbReference type="Pfam" id="PF00505">
    <property type="entry name" value="HMG_box"/>
    <property type="match status" value="1"/>
</dbReference>
<dbReference type="CDD" id="cd01389">
    <property type="entry name" value="HMG-box_ROX1-like"/>
    <property type="match status" value="1"/>
</dbReference>
<dbReference type="SMART" id="SM00398">
    <property type="entry name" value="HMG"/>
    <property type="match status" value="1"/>
</dbReference>
<accession>A0ABQ0KXI1</accession>
<feature type="compositionally biased region" description="Pro residues" evidence="4">
    <location>
        <begin position="187"/>
        <end position="199"/>
    </location>
</feature>
<feature type="region of interest" description="Disordered" evidence="4">
    <location>
        <begin position="1"/>
        <end position="66"/>
    </location>
</feature>
<feature type="compositionally biased region" description="Low complexity" evidence="4">
    <location>
        <begin position="29"/>
        <end position="39"/>
    </location>
</feature>
<dbReference type="SUPFAM" id="SSF47095">
    <property type="entry name" value="HMG-box"/>
    <property type="match status" value="1"/>
</dbReference>
<proteinExistence type="predicted"/>
<dbReference type="Gene3D" id="1.10.30.10">
    <property type="entry name" value="High mobility group box domain"/>
    <property type="match status" value="1"/>
</dbReference>
<dbReference type="InterPro" id="IPR036910">
    <property type="entry name" value="HMG_box_dom_sf"/>
</dbReference>
<feature type="compositionally biased region" description="Acidic residues" evidence="4">
    <location>
        <begin position="152"/>
        <end position="161"/>
    </location>
</feature>
<dbReference type="EMBL" id="DF839219">
    <property type="protein sequence ID" value="GAT43622.1"/>
    <property type="molecule type" value="Genomic_DNA"/>
</dbReference>
<protein>
    <recommendedName>
        <fullName evidence="5">HMG box domain-containing protein</fullName>
    </recommendedName>
</protein>
<feature type="compositionally biased region" description="Low complexity" evidence="4">
    <location>
        <begin position="1"/>
        <end position="17"/>
    </location>
</feature>
<evidence type="ECO:0000256" key="1">
    <source>
        <dbReference type="ARBA" id="ARBA00023125"/>
    </source>
</evidence>
<dbReference type="InterPro" id="IPR009071">
    <property type="entry name" value="HMG_box_dom"/>
</dbReference>
<feature type="domain" description="HMG box" evidence="5">
    <location>
        <begin position="62"/>
        <end position="131"/>
    </location>
</feature>